<dbReference type="Proteomes" id="UP001481872">
    <property type="component" value="Unassembled WGS sequence"/>
</dbReference>
<protein>
    <submittedName>
        <fullName evidence="3">Copper amine oxidase N-terminal domain-containing protein</fullName>
    </submittedName>
</protein>
<accession>A0ABV1J3W7</accession>
<feature type="signal peptide" evidence="1">
    <location>
        <begin position="1"/>
        <end position="20"/>
    </location>
</feature>
<keyword evidence="4" id="KW-1185">Reference proteome</keyword>
<sequence length="272" mass="30796">MKKFVLILLTLCFIPTLAFANGPEDDDEYPIDVYIKGKQAAMYESFTGVEMKDNRVTLPVRVVAEGLGGKADWNEKTREVTLTHGKNVVVMTIGKKAYTINGMKKTMDTVPRISKNRTYLPMRFVSEALGVKVQWDEKNRTALFGDMEIGKKVKGEKIQVFKNVTVTIPEDKKDMFLYKEEKMDDGFLRKSLYEKKNHAADEAIGWVGCFDIADKPEGDIPSYVVGRIGNKYLIFICASDVQTSLENKELQKAYNDARKELPEILSTVQIAK</sequence>
<feature type="domain" description="Copper amine oxidase-like N-terminal" evidence="2">
    <location>
        <begin position="51"/>
        <end position="142"/>
    </location>
</feature>
<feature type="chain" id="PRO_5046396170" evidence="1">
    <location>
        <begin position="21"/>
        <end position="272"/>
    </location>
</feature>
<evidence type="ECO:0000259" key="2">
    <source>
        <dbReference type="Pfam" id="PF07833"/>
    </source>
</evidence>
<proteinExistence type="predicted"/>
<dbReference type="SUPFAM" id="SSF55383">
    <property type="entry name" value="Copper amine oxidase, domain N"/>
    <property type="match status" value="1"/>
</dbReference>
<organism evidence="3 4">
    <name type="scientific">Aedoeadaptatus acetigenes</name>
    <dbReference type="NCBI Taxonomy" id="2981723"/>
    <lineage>
        <taxon>Bacteria</taxon>
        <taxon>Bacillati</taxon>
        <taxon>Bacillota</taxon>
        <taxon>Tissierellia</taxon>
        <taxon>Tissierellales</taxon>
        <taxon>Peptoniphilaceae</taxon>
        <taxon>Aedoeadaptatus</taxon>
    </lineage>
</organism>
<comment type="caution">
    <text evidence="3">The sequence shown here is derived from an EMBL/GenBank/DDBJ whole genome shotgun (WGS) entry which is preliminary data.</text>
</comment>
<keyword evidence="1" id="KW-0732">Signal</keyword>
<dbReference type="EMBL" id="JBBNPS010000002">
    <property type="protein sequence ID" value="MEQ3352891.1"/>
    <property type="molecule type" value="Genomic_DNA"/>
</dbReference>
<evidence type="ECO:0000313" key="4">
    <source>
        <dbReference type="Proteomes" id="UP001481872"/>
    </source>
</evidence>
<dbReference type="RefSeq" id="WP_349053290.1">
    <property type="nucleotide sequence ID" value="NZ_JBBNPS010000002.1"/>
</dbReference>
<dbReference type="Gene3D" id="3.30.457.10">
    <property type="entry name" value="Copper amine oxidase-like, N-terminal domain"/>
    <property type="match status" value="1"/>
</dbReference>
<evidence type="ECO:0000256" key="1">
    <source>
        <dbReference type="SAM" id="SignalP"/>
    </source>
</evidence>
<reference evidence="3 4" key="1">
    <citation type="submission" date="2024-04" db="EMBL/GenBank/DDBJ databases">
        <title>Human intestinal bacterial collection.</title>
        <authorList>
            <person name="Pauvert C."/>
            <person name="Hitch T.C.A."/>
            <person name="Clavel T."/>
        </authorList>
    </citation>
    <scope>NUCLEOTIDE SEQUENCE [LARGE SCALE GENOMIC DNA]</scope>
    <source>
        <strain evidence="3 4">CLA-SR-H026</strain>
    </source>
</reference>
<dbReference type="InterPro" id="IPR036582">
    <property type="entry name" value="Mao_N_sf"/>
</dbReference>
<dbReference type="Pfam" id="PF07833">
    <property type="entry name" value="Cu_amine_oxidN1"/>
    <property type="match status" value="1"/>
</dbReference>
<dbReference type="InterPro" id="IPR012854">
    <property type="entry name" value="Cu_amine_oxidase-like_N"/>
</dbReference>
<name>A0ABV1J3W7_9FIRM</name>
<gene>
    <name evidence="3" type="ORF">AAA081_01045</name>
</gene>
<evidence type="ECO:0000313" key="3">
    <source>
        <dbReference type="EMBL" id="MEQ3352891.1"/>
    </source>
</evidence>